<accession>A0A1M4SK09</accession>
<dbReference type="Pfam" id="PF24681">
    <property type="entry name" value="Kelch_KLHDC2_KLHL20_DRC7"/>
    <property type="match status" value="1"/>
</dbReference>
<dbReference type="InterPro" id="IPR051677">
    <property type="entry name" value="AfsR-DnrI-RedD_regulator"/>
</dbReference>
<protein>
    <submittedName>
        <fullName evidence="2">DNA-binding transcriptional activator of the SARP family</fullName>
    </submittedName>
</protein>
<name>A0A1M4SK09_9BACT</name>
<dbReference type="OrthoDB" id="1110630at2"/>
<feature type="transmembrane region" description="Helical" evidence="1">
    <location>
        <begin position="559"/>
        <end position="577"/>
    </location>
</feature>
<keyword evidence="1" id="KW-0472">Membrane</keyword>
<keyword evidence="1" id="KW-0812">Transmembrane</keyword>
<evidence type="ECO:0000313" key="2">
    <source>
        <dbReference type="EMBL" id="SHE32604.1"/>
    </source>
</evidence>
<proteinExistence type="predicted"/>
<dbReference type="PANTHER" id="PTHR35807">
    <property type="entry name" value="TRANSCRIPTIONAL REGULATOR REDD-RELATED"/>
    <property type="match status" value="1"/>
</dbReference>
<dbReference type="Gene3D" id="2.120.10.80">
    <property type="entry name" value="Kelch-type beta propeller"/>
    <property type="match status" value="1"/>
</dbReference>
<dbReference type="SUPFAM" id="SSF50965">
    <property type="entry name" value="Galactose oxidase, central domain"/>
    <property type="match status" value="1"/>
</dbReference>
<sequence length="845" mass="97257">MQRNILYILFLFIICSLSIKGSNKKDVNVKIESGLYFSSHAVSKEKRTELDLTPDDGLRFDNQCELSFDIKLRKEFRNYGYIVRIIVNDSVNVDLISNIWENKPYLSVVVKHHQILKSITDVPLNEWSNISIKLSHENSELDCLFNQIRHKVSAPIPSLDDVKVFFGGNNHQSFFTTDIATMSVRDVKIRDERNKVIRNWTMKKHAYNRVFDEVVYAGAKVKNGIWLSDQHVEWKLEQTFQISTNNPQITFDEETQRIFVTRDEKIYTYYCRTGILDSTYVLEGVPYQSSLNNLIFNPLTNSLLSYNIGHDKLIYYDAKNREWDNNNRDDDKAILHHNRIIAKDRNKLVLFGGYEEYKYSANLYQRSLDGGSWQAIDLSGSIAPRYLASAAYLGNGKILIFGGYGSATGRQEEFPVNYNDLYSINIDSGTVKKLWDIGDGKEHQLYSNSMVVDNEQNCFYTLAYNSGRNHTYAQICRMGIDVPNPKLVADSIPYIFHDTESYIDLYLDKQKKKLYAITSSQKISTPDMLCSQIAIYSLSYPPLLMSDVIQEEPVIQTSHIFVVFGIAALLALIVFLLNRGKKTGTSNLVSLDREKSISSKKKLQIQIKLLGGFQILGIDNKDITGMFTPMQQSVFLYILLNTIKNGKGVTSSQLDNIFWPDMEKRSATNNRSVNIYKLRGGLDKIGDIQLLNTGSYWSMKIGESIRCDFKLAFDLLEKNKEGNLIDDEEMSMLIELGNWGKLLPDMDDEWLDEYKSIYIDRMMDYFYCLSENRKIRADLNLLFSISNVMYQLDDLDEKATELMCYSLYYSGKKLQAKKCFDTFCNSYTAIMNAEPSIKFESIIKK</sequence>
<dbReference type="GO" id="GO:0003677">
    <property type="term" value="F:DNA binding"/>
    <property type="evidence" value="ECO:0007669"/>
    <property type="project" value="UniProtKB-KW"/>
</dbReference>
<organism evidence="2 3">
    <name type="scientific">Mariniphaga anaerophila</name>
    <dbReference type="NCBI Taxonomy" id="1484053"/>
    <lineage>
        <taxon>Bacteria</taxon>
        <taxon>Pseudomonadati</taxon>
        <taxon>Bacteroidota</taxon>
        <taxon>Bacteroidia</taxon>
        <taxon>Marinilabiliales</taxon>
        <taxon>Prolixibacteraceae</taxon>
        <taxon>Mariniphaga</taxon>
    </lineage>
</organism>
<gene>
    <name evidence="2" type="ORF">SAMN05444274_10158</name>
</gene>
<keyword evidence="1" id="KW-1133">Transmembrane helix</keyword>
<dbReference type="AlphaFoldDB" id="A0A1M4SK09"/>
<evidence type="ECO:0000256" key="1">
    <source>
        <dbReference type="SAM" id="Phobius"/>
    </source>
</evidence>
<dbReference type="InterPro" id="IPR015915">
    <property type="entry name" value="Kelch-typ_b-propeller"/>
</dbReference>
<evidence type="ECO:0000313" key="3">
    <source>
        <dbReference type="Proteomes" id="UP000184164"/>
    </source>
</evidence>
<dbReference type="InterPro" id="IPR011043">
    <property type="entry name" value="Gal_Oxase/kelch_b-propeller"/>
</dbReference>
<dbReference type="STRING" id="1484053.SAMN05444274_10158"/>
<dbReference type="PANTHER" id="PTHR35807:SF1">
    <property type="entry name" value="TRANSCRIPTIONAL REGULATOR REDD"/>
    <property type="match status" value="1"/>
</dbReference>
<dbReference type="Proteomes" id="UP000184164">
    <property type="component" value="Unassembled WGS sequence"/>
</dbReference>
<keyword evidence="3" id="KW-1185">Reference proteome</keyword>
<keyword evidence="2" id="KW-0238">DNA-binding</keyword>
<dbReference type="RefSeq" id="WP_072997890.1">
    <property type="nucleotide sequence ID" value="NZ_FQUM01000001.1"/>
</dbReference>
<dbReference type="EMBL" id="FQUM01000001">
    <property type="protein sequence ID" value="SHE32604.1"/>
    <property type="molecule type" value="Genomic_DNA"/>
</dbReference>
<reference evidence="2 3" key="1">
    <citation type="submission" date="2016-11" db="EMBL/GenBank/DDBJ databases">
        <authorList>
            <person name="Jaros S."/>
            <person name="Januszkiewicz K."/>
            <person name="Wedrychowicz H."/>
        </authorList>
    </citation>
    <scope>NUCLEOTIDE SEQUENCE [LARGE SCALE GENOMIC DNA]</scope>
    <source>
        <strain evidence="2 3">DSM 26910</strain>
    </source>
</reference>
<dbReference type="GO" id="GO:0006355">
    <property type="term" value="P:regulation of DNA-templated transcription"/>
    <property type="evidence" value="ECO:0007669"/>
    <property type="project" value="TreeGrafter"/>
</dbReference>